<feature type="chain" id="PRO_5043702079" description="Lipoprotein" evidence="2">
    <location>
        <begin position="36"/>
        <end position="294"/>
    </location>
</feature>
<keyword evidence="2" id="KW-0732">Signal</keyword>
<sequence>MQTRSPFFPLALSTVRRACVLVCASALVASLAACSAPRIAGRAEAEQQPSPCERAYADATANADIMADRSRHIVMRYLAAQEAVSDWANTAAYCPARFADGTLRSAQARHAVRLMASRLAIDIAQPTLSRCDGIDSLDVDTDSLAAMAAAEDQVGFAMEVFAARSFGHATLDISDRHKTTSQRLISLSGAEDNRAKTYDVTQLLANPNTIVDSATGLYAPTDAVLEMNCARSEIAAVAASSTSSNASTKSQTTSDDHSDDSREQSLGMLASMIADRVDLALDWGYPAFNEALFA</sequence>
<proteinExistence type="predicted"/>
<dbReference type="PROSITE" id="PS51257">
    <property type="entry name" value="PROKAR_LIPOPROTEIN"/>
    <property type="match status" value="1"/>
</dbReference>
<reference evidence="3 4" key="1">
    <citation type="submission" date="2019-07" db="EMBL/GenBank/DDBJ databases">
        <authorList>
            <person name="Chang H.-W."/>
            <person name="Raman A."/>
            <person name="Venkatesh S."/>
            <person name="Gehrig J."/>
        </authorList>
    </citation>
    <scope>NUCLEOTIDE SEQUENCE [LARGE SCALE GENOMIC DNA]</scope>
    <source>
        <strain evidence="3">Bifidobacterium_pseudocatenulatum_LFYP_29</strain>
    </source>
</reference>
<feature type="region of interest" description="Disordered" evidence="1">
    <location>
        <begin position="240"/>
        <end position="262"/>
    </location>
</feature>
<feature type="compositionally biased region" description="Low complexity" evidence="1">
    <location>
        <begin position="240"/>
        <end position="253"/>
    </location>
</feature>
<evidence type="ECO:0008006" key="5">
    <source>
        <dbReference type="Google" id="ProtNLM"/>
    </source>
</evidence>
<evidence type="ECO:0000313" key="3">
    <source>
        <dbReference type="EMBL" id="VUX64416.1"/>
    </source>
</evidence>
<evidence type="ECO:0000256" key="2">
    <source>
        <dbReference type="SAM" id="SignalP"/>
    </source>
</evidence>
<feature type="signal peptide" evidence="2">
    <location>
        <begin position="1"/>
        <end position="35"/>
    </location>
</feature>
<dbReference type="AlphaFoldDB" id="A0AAX3J067"/>
<evidence type="ECO:0000256" key="1">
    <source>
        <dbReference type="SAM" id="MobiDB-lite"/>
    </source>
</evidence>
<comment type="caution">
    <text evidence="3">The sequence shown here is derived from an EMBL/GenBank/DDBJ whole genome shotgun (WGS) entry which is preliminary data.</text>
</comment>
<name>A0AAX3J067_BIFPS</name>
<protein>
    <recommendedName>
        <fullName evidence="5">Lipoprotein</fullName>
    </recommendedName>
</protein>
<dbReference type="EMBL" id="CABHOD010000007">
    <property type="protein sequence ID" value="VUX64416.1"/>
    <property type="molecule type" value="Genomic_DNA"/>
</dbReference>
<gene>
    <name evidence="3" type="ORF">BPLFYP29_01495</name>
</gene>
<organism evidence="3 4">
    <name type="scientific">Bifidobacterium pseudocatenulatum</name>
    <dbReference type="NCBI Taxonomy" id="28026"/>
    <lineage>
        <taxon>Bacteria</taxon>
        <taxon>Bacillati</taxon>
        <taxon>Actinomycetota</taxon>
        <taxon>Actinomycetes</taxon>
        <taxon>Bifidobacteriales</taxon>
        <taxon>Bifidobacteriaceae</taxon>
        <taxon>Bifidobacterium</taxon>
    </lineage>
</organism>
<evidence type="ECO:0000313" key="4">
    <source>
        <dbReference type="Proteomes" id="UP000331308"/>
    </source>
</evidence>
<dbReference type="Proteomes" id="UP000331308">
    <property type="component" value="Unassembled WGS sequence"/>
</dbReference>
<accession>A0AAX3J067</accession>